<gene>
    <name evidence="3" type="ORF">EVB03_07060</name>
</gene>
<dbReference type="SUPFAM" id="SSF51735">
    <property type="entry name" value="NAD(P)-binding Rossmann-fold domains"/>
    <property type="match status" value="1"/>
</dbReference>
<evidence type="ECO:0000313" key="3">
    <source>
        <dbReference type="EMBL" id="RZO19658.1"/>
    </source>
</evidence>
<dbReference type="Proteomes" id="UP000315889">
    <property type="component" value="Unassembled WGS sequence"/>
</dbReference>
<dbReference type="AlphaFoldDB" id="A0A520MEK8"/>
<dbReference type="EMBL" id="SHBP01000009">
    <property type="protein sequence ID" value="RZO19658.1"/>
    <property type="molecule type" value="Genomic_DNA"/>
</dbReference>
<keyword evidence="1" id="KW-0520">NAD</keyword>
<organism evidence="3 4">
    <name type="scientific">SAR92 clade bacterium</name>
    <dbReference type="NCBI Taxonomy" id="2315479"/>
    <lineage>
        <taxon>Bacteria</taxon>
        <taxon>Pseudomonadati</taxon>
        <taxon>Pseudomonadota</taxon>
        <taxon>Gammaproteobacteria</taxon>
        <taxon>Cellvibrionales</taxon>
        <taxon>Porticoccaceae</taxon>
        <taxon>SAR92 clade</taxon>
    </lineage>
</organism>
<dbReference type="Pfam" id="PF01370">
    <property type="entry name" value="Epimerase"/>
    <property type="match status" value="1"/>
</dbReference>
<sequence>MKILLAGCGDIGQRVAARLAKEHKCFGLKRNPQFLPSSITPLKGDLTNGKELAGIFSREFDVVIATLTPEARTEQAYQKAYVDTAAALVSSINNAEYQPKLVIWVSSTSVYGEGTNSWVDENSTANPVSFSARALKKAEDIMTAISGDLTIVRFSGIYGPGRLALLSSVKNGIGRPAQPKQWSNRIHSDDCAGFLAHLVNRYLYGQKLEKLYLGTDCEPAAQHDVRKWLAGKLNVVLTEEISSSRTGTRRYTNKRLLQTGYQLQYPSYREGYTSILKNLSDKISH</sequence>
<dbReference type="InterPro" id="IPR036291">
    <property type="entry name" value="NAD(P)-bd_dom_sf"/>
</dbReference>
<dbReference type="PANTHER" id="PTHR43574">
    <property type="entry name" value="EPIMERASE-RELATED"/>
    <property type="match status" value="1"/>
</dbReference>
<dbReference type="Gene3D" id="3.40.50.720">
    <property type="entry name" value="NAD(P)-binding Rossmann-like Domain"/>
    <property type="match status" value="1"/>
</dbReference>
<comment type="caution">
    <text evidence="3">The sequence shown here is derived from an EMBL/GenBank/DDBJ whole genome shotgun (WGS) entry which is preliminary data.</text>
</comment>
<accession>A0A520MEK8</accession>
<evidence type="ECO:0000259" key="2">
    <source>
        <dbReference type="Pfam" id="PF01370"/>
    </source>
</evidence>
<name>A0A520MEK8_9GAMM</name>
<protein>
    <submittedName>
        <fullName evidence="3">NAD-dependent epimerase/dehydratase family protein</fullName>
    </submittedName>
</protein>
<evidence type="ECO:0000313" key="4">
    <source>
        <dbReference type="Proteomes" id="UP000315889"/>
    </source>
</evidence>
<reference evidence="3 4" key="1">
    <citation type="submission" date="2019-02" db="EMBL/GenBank/DDBJ databases">
        <title>Prokaryotic population dynamics and viral predation in marine succession experiment using metagenomics: the confinement effect.</title>
        <authorList>
            <person name="Haro-Moreno J.M."/>
            <person name="Rodriguez-Valera F."/>
            <person name="Lopez-Perez M."/>
        </authorList>
    </citation>
    <scope>NUCLEOTIDE SEQUENCE [LARGE SCALE GENOMIC DNA]</scope>
    <source>
        <strain evidence="3">MED-G170</strain>
    </source>
</reference>
<evidence type="ECO:0000256" key="1">
    <source>
        <dbReference type="ARBA" id="ARBA00023027"/>
    </source>
</evidence>
<feature type="domain" description="NAD-dependent epimerase/dehydratase" evidence="2">
    <location>
        <begin position="7"/>
        <end position="161"/>
    </location>
</feature>
<dbReference type="InterPro" id="IPR001509">
    <property type="entry name" value="Epimerase_deHydtase"/>
</dbReference>
<proteinExistence type="predicted"/>